<dbReference type="Gene3D" id="3.40.50.2020">
    <property type="match status" value="1"/>
</dbReference>
<dbReference type="InterPro" id="IPR000836">
    <property type="entry name" value="PRTase_dom"/>
</dbReference>
<sequence>MWLRNTYLADLISLIFPELCAACNTRLVKGEQVICTVCRFDLPYTNFHQQKENIVARQFWGKLKVENAYALLYFTKGGKVQNMVHRFKYDGEKQIGVTLGDIAGEQLNVVNEADKIDYIIPVPLHKSKLRKRGYNQSELFADGLAQRLNTSVEINNLIRVVATETQTRKSRFARFENMQQVFTVANADRLTGKHVLLVDDIVTTGSTLEACGIELLKIPGLKLSIATIAYAE</sequence>
<dbReference type="PANTHER" id="PTHR47505:SF1">
    <property type="entry name" value="DNA UTILIZATION PROTEIN YHGH"/>
    <property type="match status" value="1"/>
</dbReference>
<comment type="caution">
    <text evidence="3">The sequence shown here is derived from an EMBL/GenBank/DDBJ whole genome shotgun (WGS) entry which is preliminary data.</text>
</comment>
<dbReference type="Pfam" id="PF00156">
    <property type="entry name" value="Pribosyltran"/>
    <property type="match status" value="1"/>
</dbReference>
<protein>
    <submittedName>
        <fullName evidence="3">ComF family protein</fullName>
    </submittedName>
</protein>
<dbReference type="Proteomes" id="UP001501436">
    <property type="component" value="Unassembled WGS sequence"/>
</dbReference>
<dbReference type="SUPFAM" id="SSF53271">
    <property type="entry name" value="PRTase-like"/>
    <property type="match status" value="1"/>
</dbReference>
<organism evidence="3 4">
    <name type="scientific">Mucilaginibacter defluvii</name>
    <dbReference type="NCBI Taxonomy" id="1196019"/>
    <lineage>
        <taxon>Bacteria</taxon>
        <taxon>Pseudomonadati</taxon>
        <taxon>Bacteroidota</taxon>
        <taxon>Sphingobacteriia</taxon>
        <taxon>Sphingobacteriales</taxon>
        <taxon>Sphingobacteriaceae</taxon>
        <taxon>Mucilaginibacter</taxon>
    </lineage>
</organism>
<dbReference type="CDD" id="cd06223">
    <property type="entry name" value="PRTases_typeI"/>
    <property type="match status" value="1"/>
</dbReference>
<comment type="similarity">
    <text evidence="1">Belongs to the ComF/GntX family.</text>
</comment>
<dbReference type="EMBL" id="BAABJI010000001">
    <property type="protein sequence ID" value="GAA4905324.1"/>
    <property type="molecule type" value="Genomic_DNA"/>
</dbReference>
<name>A0ABP9FKQ1_9SPHI</name>
<accession>A0ABP9FKQ1</accession>
<evidence type="ECO:0000259" key="2">
    <source>
        <dbReference type="Pfam" id="PF00156"/>
    </source>
</evidence>
<reference evidence="4" key="1">
    <citation type="journal article" date="2019" name="Int. J. Syst. Evol. Microbiol.">
        <title>The Global Catalogue of Microorganisms (GCM) 10K type strain sequencing project: providing services to taxonomists for standard genome sequencing and annotation.</title>
        <authorList>
            <consortium name="The Broad Institute Genomics Platform"/>
            <consortium name="The Broad Institute Genome Sequencing Center for Infectious Disease"/>
            <person name="Wu L."/>
            <person name="Ma J."/>
        </authorList>
    </citation>
    <scope>NUCLEOTIDE SEQUENCE [LARGE SCALE GENOMIC DNA]</scope>
    <source>
        <strain evidence="4">JCM 18283</strain>
    </source>
</reference>
<keyword evidence="4" id="KW-1185">Reference proteome</keyword>
<gene>
    <name evidence="3" type="ORF">GCM10023313_04950</name>
</gene>
<dbReference type="PANTHER" id="PTHR47505">
    <property type="entry name" value="DNA UTILIZATION PROTEIN YHGH"/>
    <property type="match status" value="1"/>
</dbReference>
<proteinExistence type="inferred from homology"/>
<feature type="domain" description="Phosphoribosyltransferase" evidence="2">
    <location>
        <begin position="137"/>
        <end position="228"/>
    </location>
</feature>
<evidence type="ECO:0000313" key="3">
    <source>
        <dbReference type="EMBL" id="GAA4905324.1"/>
    </source>
</evidence>
<evidence type="ECO:0000313" key="4">
    <source>
        <dbReference type="Proteomes" id="UP001501436"/>
    </source>
</evidence>
<dbReference type="InterPro" id="IPR051910">
    <property type="entry name" value="ComF/GntX_DNA_util-trans"/>
</dbReference>
<dbReference type="InterPro" id="IPR029057">
    <property type="entry name" value="PRTase-like"/>
</dbReference>
<evidence type="ECO:0000256" key="1">
    <source>
        <dbReference type="ARBA" id="ARBA00008007"/>
    </source>
</evidence>